<protein>
    <recommendedName>
        <fullName evidence="3">DUF5610 domain-containing protein</fullName>
    </recommendedName>
</protein>
<proteinExistence type="predicted"/>
<keyword evidence="2" id="KW-1185">Reference proteome</keyword>
<dbReference type="Proteomes" id="UP001222275">
    <property type="component" value="Chromosome"/>
</dbReference>
<evidence type="ECO:0000313" key="2">
    <source>
        <dbReference type="Proteomes" id="UP001222275"/>
    </source>
</evidence>
<dbReference type="EMBL" id="CP102381">
    <property type="protein sequence ID" value="WEJ62330.1"/>
    <property type="molecule type" value="Genomic_DNA"/>
</dbReference>
<accession>A0ABY8C8N0</accession>
<evidence type="ECO:0000313" key="1">
    <source>
        <dbReference type="EMBL" id="WEJ62330.1"/>
    </source>
</evidence>
<gene>
    <name evidence="1" type="ORF">NR989_09955</name>
</gene>
<dbReference type="RefSeq" id="WP_275594587.1">
    <property type="nucleotide sequence ID" value="NZ_CP102381.1"/>
</dbReference>
<organism evidence="1 2">
    <name type="scientific">Thiomicrorhabdus lithotrophica</name>
    <dbReference type="NCBI Taxonomy" id="2949997"/>
    <lineage>
        <taxon>Bacteria</taxon>
        <taxon>Pseudomonadati</taxon>
        <taxon>Pseudomonadota</taxon>
        <taxon>Gammaproteobacteria</taxon>
        <taxon>Thiotrichales</taxon>
        <taxon>Piscirickettsiaceae</taxon>
        <taxon>Thiomicrorhabdus</taxon>
    </lineage>
</organism>
<sequence length="327" mass="36791">MSNTIANNPLLNQLFDVKENNKNAKPGMDVSEIVKAKHDADQSARNVNSDDVSYKPSAQSAVAAARMEQFERAYQYSETMSLQLTTNEGDTVSVDFRQLYAQYQSYKETQSGEQGPQGVRYFESKEALEMTAFEERFAFSIEGDLNEDELKAVFDVFEQVDALSNQFFDGNIEKALQQAMELEIDYGQLSSMKLNLTQTEAVATRYQQAALAEYNDVQKQAAESEDVAEEYGVDMSDLPPYLQSWQDAVTRLNEQFENAQSIFNELMGDVTAQRFPEQDSQQGWLARVKEFHEQLAEMAQMDKLESPVVAATEDAIEAMPNAASPNT</sequence>
<name>A0ABY8C8N0_9GAMM</name>
<evidence type="ECO:0008006" key="3">
    <source>
        <dbReference type="Google" id="ProtNLM"/>
    </source>
</evidence>
<reference evidence="1 2" key="1">
    <citation type="submission" date="2022-06" db="EMBL/GenBank/DDBJ databases">
        <title>Thiomicrohabdus sp. nov, an obligately chemolithoautotrophic, sulfur-oxidizing bacterium isolated from beach of Guanyin Mountain. Amoy.</title>
        <authorList>
            <person name="Zhu H."/>
        </authorList>
    </citation>
    <scope>NUCLEOTIDE SEQUENCE [LARGE SCALE GENOMIC DNA]</scope>
    <source>
        <strain evidence="1 2">XGS-01</strain>
    </source>
</reference>